<proteinExistence type="inferred from homology"/>
<dbReference type="InterPro" id="IPR002843">
    <property type="entry name" value="ATPase_V0-cplx_csu/dsu"/>
</dbReference>
<dbReference type="RefSeq" id="WP_054875394.1">
    <property type="nucleotide sequence ID" value="NZ_LKET01000032.1"/>
</dbReference>
<dbReference type="PANTHER" id="PTHR38682">
    <property type="entry name" value="V-TYPE ATP SYNTHASE SUBUNIT C"/>
    <property type="match status" value="1"/>
</dbReference>
<evidence type="ECO:0000313" key="4">
    <source>
        <dbReference type="EMBL" id="KPU44206.1"/>
    </source>
</evidence>
<dbReference type="PANTHER" id="PTHR38682:SF1">
    <property type="entry name" value="V-TYPE ATP SYNTHASE SUBUNIT C"/>
    <property type="match status" value="1"/>
</dbReference>
<comment type="caution">
    <text evidence="4">The sequence shown here is derived from an EMBL/GenBank/DDBJ whole genome shotgun (WGS) entry which is preliminary data.</text>
</comment>
<keyword evidence="5" id="KW-1185">Reference proteome</keyword>
<dbReference type="STRING" id="36849.OXPF_23740"/>
<sequence length="329" mass="38120">MDNTIFAQSVARLRFLETKMLDKSKLEALVDAKSFEDCIRMLQDSVYSEYITLSSYEEGLKRSIEDLYKEMYKTSPVKEVIDILAIRYDGHNIKCLTKSKISGTDTSSIVIDAGTIPVDALKYMIKEENYKDMPDTLRQSIQKALEDYAANQDPQEIDITIDKGMYQYMLQVAKDKRQDYLLDLVKLFIDLINIKAFIRVKVQDKERELFQKIFIPGGQVDKDVFVNNLNASLDNFANKIAHTKHFTWVKAGIEDYFKDGNLGSIEKYGDNYLIDYLWKAKLIMFGPEPLAAFIIARENEIRALRIILTGKKNEVRPDVIRERLRDIYV</sequence>
<protein>
    <submittedName>
        <fullName evidence="4">V-type sodium ATPase subunit C</fullName>
    </submittedName>
</protein>
<dbReference type="InterPro" id="IPR044911">
    <property type="entry name" value="V-type_ATPase_csu/dsu_dom_3"/>
</dbReference>
<comment type="similarity">
    <text evidence="1">Belongs to the V-ATPase V0D/AC39 subunit family.</text>
</comment>
<dbReference type="InterPro" id="IPR035067">
    <property type="entry name" value="V-type_ATPase_csu/dsu"/>
</dbReference>
<evidence type="ECO:0000256" key="1">
    <source>
        <dbReference type="ARBA" id="ARBA00006709"/>
    </source>
</evidence>
<dbReference type="AlphaFoldDB" id="A0A0P8YWV6"/>
<accession>A0A0P8YWV6</accession>
<dbReference type="NCBIfam" id="NF002266">
    <property type="entry name" value="PRK01198.1-2"/>
    <property type="match status" value="1"/>
</dbReference>
<organism evidence="4 5">
    <name type="scientific">Oxobacter pfennigii</name>
    <dbReference type="NCBI Taxonomy" id="36849"/>
    <lineage>
        <taxon>Bacteria</taxon>
        <taxon>Bacillati</taxon>
        <taxon>Bacillota</taxon>
        <taxon>Clostridia</taxon>
        <taxon>Eubacteriales</taxon>
        <taxon>Clostridiaceae</taxon>
        <taxon>Oxobacter</taxon>
    </lineage>
</organism>
<keyword evidence="2" id="KW-0813">Transport</keyword>
<dbReference type="InterPro" id="IPR036079">
    <property type="entry name" value="ATPase_csu/dsu_sf"/>
</dbReference>
<dbReference type="InterPro" id="IPR050873">
    <property type="entry name" value="V-ATPase_V0D/AC39_subunit"/>
</dbReference>
<gene>
    <name evidence="4" type="primary">ntpC</name>
    <name evidence="4" type="ORF">OXPF_23740</name>
</gene>
<dbReference type="GO" id="GO:0046961">
    <property type="term" value="F:proton-transporting ATPase activity, rotational mechanism"/>
    <property type="evidence" value="ECO:0007669"/>
    <property type="project" value="InterPro"/>
</dbReference>
<evidence type="ECO:0000313" key="5">
    <source>
        <dbReference type="Proteomes" id="UP000050326"/>
    </source>
</evidence>
<dbReference type="Gene3D" id="1.20.1690.10">
    <property type="entry name" value="V-type ATP synthase subunit C domain"/>
    <property type="match status" value="2"/>
</dbReference>
<reference evidence="4 5" key="1">
    <citation type="submission" date="2015-09" db="EMBL/GenBank/DDBJ databases">
        <title>Genome sequence of Oxobacter pfennigii DSM 3222.</title>
        <authorList>
            <person name="Poehlein A."/>
            <person name="Bengelsdorf F.R."/>
            <person name="Schiel-Bengelsdorf B."/>
            <person name="Duerre P."/>
            <person name="Daniel R."/>
        </authorList>
    </citation>
    <scope>NUCLEOTIDE SEQUENCE [LARGE SCALE GENOMIC DNA]</scope>
    <source>
        <strain evidence="4 5">DSM 3222</strain>
    </source>
</reference>
<dbReference type="SUPFAM" id="SSF103486">
    <property type="entry name" value="V-type ATP synthase subunit C"/>
    <property type="match status" value="1"/>
</dbReference>
<keyword evidence="3" id="KW-0406">Ion transport</keyword>
<dbReference type="Proteomes" id="UP000050326">
    <property type="component" value="Unassembled WGS sequence"/>
</dbReference>
<dbReference type="Pfam" id="PF01992">
    <property type="entry name" value="vATP-synt_AC39"/>
    <property type="match status" value="1"/>
</dbReference>
<name>A0A0P8YWV6_9CLOT</name>
<evidence type="ECO:0000256" key="3">
    <source>
        <dbReference type="ARBA" id="ARBA00023065"/>
    </source>
</evidence>
<dbReference type="Gene3D" id="1.10.132.50">
    <property type="entry name" value="ATP synthase (C/AC39) subunit, domain 3"/>
    <property type="match status" value="1"/>
</dbReference>
<dbReference type="OrthoDB" id="1653at2"/>
<dbReference type="EMBL" id="LKET01000032">
    <property type="protein sequence ID" value="KPU44206.1"/>
    <property type="molecule type" value="Genomic_DNA"/>
</dbReference>
<evidence type="ECO:0000256" key="2">
    <source>
        <dbReference type="ARBA" id="ARBA00022448"/>
    </source>
</evidence>